<comment type="caution">
    <text evidence="1">The sequence shown here is derived from an EMBL/GenBank/DDBJ whole genome shotgun (WGS) entry which is preliminary data.</text>
</comment>
<gene>
    <name evidence="1" type="ORF">BaRGS_00014136</name>
</gene>
<reference evidence="1 2" key="1">
    <citation type="journal article" date="2023" name="Sci. Data">
        <title>Genome assembly of the Korean intertidal mud-creeper Batillaria attramentaria.</title>
        <authorList>
            <person name="Patra A.K."/>
            <person name="Ho P.T."/>
            <person name="Jun S."/>
            <person name="Lee S.J."/>
            <person name="Kim Y."/>
            <person name="Won Y.J."/>
        </authorList>
    </citation>
    <scope>NUCLEOTIDE SEQUENCE [LARGE SCALE GENOMIC DNA]</scope>
    <source>
        <strain evidence="1">Wonlab-2016</strain>
    </source>
</reference>
<evidence type="ECO:0000313" key="2">
    <source>
        <dbReference type="Proteomes" id="UP001519460"/>
    </source>
</evidence>
<sequence length="110" mass="12504">MPTYGFFLKDVRHLNTHLSFLNNGLSDDTSLRFAVRELAGRQETCIPRHSLKQMSFFAPVLAFVTRRLPRKVMAEMHPSTGDNSPFLLSRSNGLRALLRVAAACWPKYPL</sequence>
<proteinExistence type="predicted"/>
<keyword evidence="2" id="KW-1185">Reference proteome</keyword>
<accession>A0ABD0L5A9</accession>
<organism evidence="1 2">
    <name type="scientific">Batillaria attramentaria</name>
    <dbReference type="NCBI Taxonomy" id="370345"/>
    <lineage>
        <taxon>Eukaryota</taxon>
        <taxon>Metazoa</taxon>
        <taxon>Spiralia</taxon>
        <taxon>Lophotrochozoa</taxon>
        <taxon>Mollusca</taxon>
        <taxon>Gastropoda</taxon>
        <taxon>Caenogastropoda</taxon>
        <taxon>Sorbeoconcha</taxon>
        <taxon>Cerithioidea</taxon>
        <taxon>Batillariidae</taxon>
        <taxon>Batillaria</taxon>
    </lineage>
</organism>
<dbReference type="AlphaFoldDB" id="A0ABD0L5A9"/>
<protein>
    <submittedName>
        <fullName evidence="1">Uncharacterized protein</fullName>
    </submittedName>
</protein>
<name>A0ABD0L5A9_9CAEN</name>
<dbReference type="EMBL" id="JACVVK020000081">
    <property type="protein sequence ID" value="KAK7494738.1"/>
    <property type="molecule type" value="Genomic_DNA"/>
</dbReference>
<dbReference type="Proteomes" id="UP001519460">
    <property type="component" value="Unassembled WGS sequence"/>
</dbReference>
<evidence type="ECO:0000313" key="1">
    <source>
        <dbReference type="EMBL" id="KAK7494738.1"/>
    </source>
</evidence>